<organism evidence="2 3">
    <name type="scientific">Labilithrix luteola</name>
    <dbReference type="NCBI Taxonomy" id="1391654"/>
    <lineage>
        <taxon>Bacteria</taxon>
        <taxon>Pseudomonadati</taxon>
        <taxon>Myxococcota</taxon>
        <taxon>Polyangia</taxon>
        <taxon>Polyangiales</taxon>
        <taxon>Labilitrichaceae</taxon>
        <taxon>Labilithrix</taxon>
    </lineage>
</organism>
<feature type="compositionally biased region" description="Polar residues" evidence="1">
    <location>
        <begin position="23"/>
        <end position="32"/>
    </location>
</feature>
<name>A0A0K1Q6V0_9BACT</name>
<keyword evidence="3" id="KW-1185">Reference proteome</keyword>
<protein>
    <submittedName>
        <fullName evidence="2">Uncharacterized protein</fullName>
    </submittedName>
</protein>
<dbReference type="Proteomes" id="UP000064967">
    <property type="component" value="Chromosome"/>
</dbReference>
<evidence type="ECO:0000313" key="3">
    <source>
        <dbReference type="Proteomes" id="UP000064967"/>
    </source>
</evidence>
<gene>
    <name evidence="2" type="ORF">AKJ09_08107</name>
</gene>
<feature type="region of interest" description="Disordered" evidence="1">
    <location>
        <begin position="1"/>
        <end position="68"/>
    </location>
</feature>
<accession>A0A0K1Q6V0</accession>
<evidence type="ECO:0000313" key="2">
    <source>
        <dbReference type="EMBL" id="AKV01444.1"/>
    </source>
</evidence>
<dbReference type="AlphaFoldDB" id="A0A0K1Q6V0"/>
<evidence type="ECO:0000256" key="1">
    <source>
        <dbReference type="SAM" id="MobiDB-lite"/>
    </source>
</evidence>
<dbReference type="EMBL" id="CP012333">
    <property type="protein sequence ID" value="AKV01444.1"/>
    <property type="molecule type" value="Genomic_DNA"/>
</dbReference>
<reference evidence="2 3" key="1">
    <citation type="submission" date="2015-08" db="EMBL/GenBank/DDBJ databases">
        <authorList>
            <person name="Babu N.S."/>
            <person name="Beckwith C.J."/>
            <person name="Beseler K.G."/>
            <person name="Brison A."/>
            <person name="Carone J.V."/>
            <person name="Caskin T.P."/>
            <person name="Diamond M."/>
            <person name="Durham M.E."/>
            <person name="Foxe J.M."/>
            <person name="Go M."/>
            <person name="Henderson B.A."/>
            <person name="Jones I.B."/>
            <person name="McGettigan J.A."/>
            <person name="Micheletti S.J."/>
            <person name="Nasrallah M.E."/>
            <person name="Ortiz D."/>
            <person name="Piller C.R."/>
            <person name="Privatt S.R."/>
            <person name="Schneider S.L."/>
            <person name="Sharp S."/>
            <person name="Smith T.C."/>
            <person name="Stanton J.D."/>
            <person name="Ullery H.E."/>
            <person name="Wilson R.J."/>
            <person name="Serrano M.G."/>
            <person name="Buck G."/>
            <person name="Lee V."/>
            <person name="Wang Y."/>
            <person name="Carvalho R."/>
            <person name="Voegtly L."/>
            <person name="Shi R."/>
            <person name="Duckworth R."/>
            <person name="Johnson A."/>
            <person name="Loviza R."/>
            <person name="Walstead R."/>
            <person name="Shah Z."/>
            <person name="Kiflezghi M."/>
            <person name="Wade K."/>
            <person name="Ball S.L."/>
            <person name="Bradley K.W."/>
            <person name="Asai D.J."/>
            <person name="Bowman C.A."/>
            <person name="Russell D.A."/>
            <person name="Pope W.H."/>
            <person name="Jacobs-Sera D."/>
            <person name="Hendrix R.W."/>
            <person name="Hatfull G.F."/>
        </authorList>
    </citation>
    <scope>NUCLEOTIDE SEQUENCE [LARGE SCALE GENOMIC DNA]</scope>
    <source>
        <strain evidence="2 3">DSM 27648</strain>
    </source>
</reference>
<proteinExistence type="predicted"/>
<feature type="compositionally biased region" description="Low complexity" evidence="1">
    <location>
        <begin position="1"/>
        <end position="22"/>
    </location>
</feature>
<dbReference type="KEGG" id="llu:AKJ09_08107"/>
<sequence length="143" mass="14903">MACASQANTASSTTMTAADVSSPSVAESTESAPDSREAAPPANVTEAKLEELPGQVACRTSNRDDGTNELRLEWSGTSATGTMRTIAPSGEITTQRVNAERYRGAIIVDEPGQQDLVSHVAIVMPTNGKQAMRVGSGAYVTCE</sequence>